<dbReference type="NCBIfam" id="NF004325">
    <property type="entry name" value="PRK05718.1"/>
    <property type="match status" value="1"/>
</dbReference>
<dbReference type="AlphaFoldDB" id="A0A1H1N3V8"/>
<comment type="pathway">
    <text evidence="2">Carbohydrate acid metabolism; 2-dehydro-3-deoxy-D-gluconate degradation; D-glyceraldehyde 3-phosphate and pyruvate from 2-dehydro-3-deoxy-D-gluconate: step 2/2.</text>
</comment>
<evidence type="ECO:0000256" key="7">
    <source>
        <dbReference type="ARBA" id="ARBA00023277"/>
    </source>
</evidence>
<keyword evidence="7" id="KW-0119">Carbohydrate metabolism</keyword>
<dbReference type="STRING" id="487184.SAMN05216421_0599"/>
<gene>
    <name evidence="8" type="ORF">SAMN05216421_0599</name>
</gene>
<evidence type="ECO:0000313" key="8">
    <source>
        <dbReference type="EMBL" id="SDR93568.1"/>
    </source>
</evidence>
<comment type="catalytic activity">
    <reaction evidence="1">
        <text>2-dehydro-3-deoxy-6-phospho-D-gluconate = D-glyceraldehyde 3-phosphate + pyruvate</text>
        <dbReference type="Rhea" id="RHEA:17089"/>
        <dbReference type="ChEBI" id="CHEBI:15361"/>
        <dbReference type="ChEBI" id="CHEBI:57569"/>
        <dbReference type="ChEBI" id="CHEBI:59776"/>
        <dbReference type="EC" id="4.1.2.14"/>
    </reaction>
</comment>
<dbReference type="RefSeq" id="WP_093391750.1">
    <property type="nucleotide sequence ID" value="NZ_LT629736.1"/>
</dbReference>
<evidence type="ECO:0000256" key="1">
    <source>
        <dbReference type="ARBA" id="ARBA00000654"/>
    </source>
</evidence>
<sequence length="219" mass="23163">MSLAEHIKTLDRIFASARVLPVISLRRAEDALPLADALEAGGVTTLEITLRTSSALGAIAQLRRDRAHLCVGAGTILDGRQYQLALDAGAQFIVTPGCTEELLTLGLDSPVPLLPGVATASEILQGYRFGYRRFKLYPAEVCGGIGALKSFAGPFAGIRFCPTGGVARHKVPDYLALDNVMGVGGTWMAPAELIAQQDWAGITRVCKESLAEAAADLSR</sequence>
<dbReference type="PANTHER" id="PTHR30246:SF1">
    <property type="entry name" value="2-DEHYDRO-3-DEOXY-6-PHOSPHOGALACTONATE ALDOLASE-RELATED"/>
    <property type="match status" value="1"/>
</dbReference>
<protein>
    <recommendedName>
        <fullName evidence="5">2-dehydro-3-deoxy-phosphogluconate aldolase</fullName>
        <ecNumber evidence="5">4.1.2.14</ecNumber>
    </recommendedName>
</protein>
<dbReference type="Proteomes" id="UP000243207">
    <property type="component" value="Chromosome I"/>
</dbReference>
<dbReference type="EMBL" id="LT629736">
    <property type="protein sequence ID" value="SDR93568.1"/>
    <property type="molecule type" value="Genomic_DNA"/>
</dbReference>
<keyword evidence="9" id="KW-1185">Reference proteome</keyword>
<accession>A0A1H1N3V8</accession>
<evidence type="ECO:0000256" key="3">
    <source>
        <dbReference type="ARBA" id="ARBA00006906"/>
    </source>
</evidence>
<reference evidence="9" key="1">
    <citation type="submission" date="2016-10" db="EMBL/GenBank/DDBJ databases">
        <authorList>
            <person name="Varghese N."/>
            <person name="Submissions S."/>
        </authorList>
    </citation>
    <scope>NUCLEOTIDE SEQUENCE [LARGE SCALE GENOMIC DNA]</scope>
    <source>
        <strain evidence="9">NRRL B-51270</strain>
    </source>
</reference>
<evidence type="ECO:0000256" key="2">
    <source>
        <dbReference type="ARBA" id="ARBA00004736"/>
    </source>
</evidence>
<organism evidence="8 9">
    <name type="scientific">Halopseudomonas xinjiangensis</name>
    <dbReference type="NCBI Taxonomy" id="487184"/>
    <lineage>
        <taxon>Bacteria</taxon>
        <taxon>Pseudomonadati</taxon>
        <taxon>Pseudomonadota</taxon>
        <taxon>Gammaproteobacteria</taxon>
        <taxon>Pseudomonadales</taxon>
        <taxon>Pseudomonadaceae</taxon>
        <taxon>Halopseudomonas</taxon>
    </lineage>
</organism>
<evidence type="ECO:0000256" key="4">
    <source>
        <dbReference type="ARBA" id="ARBA00011233"/>
    </source>
</evidence>
<dbReference type="GO" id="GO:0008675">
    <property type="term" value="F:2-dehydro-3-deoxy-phosphogluconate aldolase activity"/>
    <property type="evidence" value="ECO:0007669"/>
    <property type="project" value="UniProtKB-EC"/>
</dbReference>
<comment type="subunit">
    <text evidence="4">Homotrimer.</text>
</comment>
<evidence type="ECO:0000313" key="9">
    <source>
        <dbReference type="Proteomes" id="UP000243207"/>
    </source>
</evidence>
<dbReference type="Pfam" id="PF01081">
    <property type="entry name" value="Aldolase"/>
    <property type="match status" value="1"/>
</dbReference>
<evidence type="ECO:0000256" key="5">
    <source>
        <dbReference type="ARBA" id="ARBA00013063"/>
    </source>
</evidence>
<dbReference type="OrthoDB" id="9805177at2"/>
<dbReference type="InterPro" id="IPR000887">
    <property type="entry name" value="Aldlse_KDPG_KHG"/>
</dbReference>
<dbReference type="EC" id="4.1.2.14" evidence="5"/>
<dbReference type="Gene3D" id="3.20.20.70">
    <property type="entry name" value="Aldolase class I"/>
    <property type="match status" value="1"/>
</dbReference>
<evidence type="ECO:0000256" key="6">
    <source>
        <dbReference type="ARBA" id="ARBA00023239"/>
    </source>
</evidence>
<dbReference type="InterPro" id="IPR013785">
    <property type="entry name" value="Aldolase_TIM"/>
</dbReference>
<proteinExistence type="inferred from homology"/>
<keyword evidence="6" id="KW-0456">Lyase</keyword>
<dbReference type="PANTHER" id="PTHR30246">
    <property type="entry name" value="2-KETO-3-DEOXY-6-PHOSPHOGLUCONATE ALDOLASE"/>
    <property type="match status" value="1"/>
</dbReference>
<comment type="similarity">
    <text evidence="3">Belongs to the KHG/KDPG aldolase family.</text>
</comment>
<dbReference type="SUPFAM" id="SSF51569">
    <property type="entry name" value="Aldolase"/>
    <property type="match status" value="1"/>
</dbReference>
<dbReference type="CDD" id="cd00452">
    <property type="entry name" value="KDPG_aldolase"/>
    <property type="match status" value="1"/>
</dbReference>
<dbReference type="PROSITE" id="PS00159">
    <property type="entry name" value="ALDOLASE_KDPG_KHG_1"/>
    <property type="match status" value="1"/>
</dbReference>
<dbReference type="NCBIfam" id="TIGR01182">
    <property type="entry name" value="eda"/>
    <property type="match status" value="1"/>
</dbReference>
<name>A0A1H1N3V8_9GAMM</name>
<dbReference type="InterPro" id="IPR031337">
    <property type="entry name" value="KDPG/KHG_AS_1"/>
</dbReference>